<dbReference type="CDD" id="cd02440">
    <property type="entry name" value="AdoMet_MTases"/>
    <property type="match status" value="1"/>
</dbReference>
<dbReference type="PANTHER" id="PTHR45036:SF1">
    <property type="entry name" value="METHYLTRANSFERASE LIKE 7A"/>
    <property type="match status" value="1"/>
</dbReference>
<comment type="caution">
    <text evidence="2">The sequence shown here is derived from an EMBL/GenBank/DDBJ whole genome shotgun (WGS) entry which is preliminary data.</text>
</comment>
<protein>
    <recommendedName>
        <fullName evidence="4">S-adenosyl-L-methionine-dependent methyltransferase</fullName>
    </recommendedName>
</protein>
<dbReference type="Proteomes" id="UP000654922">
    <property type="component" value="Unassembled WGS sequence"/>
</dbReference>
<dbReference type="EMBL" id="JACBAE010001097">
    <property type="protein sequence ID" value="KAF7173188.1"/>
    <property type="molecule type" value="Genomic_DNA"/>
</dbReference>
<reference evidence="2" key="1">
    <citation type="submission" date="2020-06" db="EMBL/GenBank/DDBJ databases">
        <title>Draft genome sequences of strains closely related to Aspergillus parafelis and Aspergillus hiratsukae.</title>
        <authorList>
            <person name="Dos Santos R.A.C."/>
            <person name="Rivero-Menendez O."/>
            <person name="Steenwyk J.L."/>
            <person name="Mead M.E."/>
            <person name="Goldman G.H."/>
            <person name="Alastruey-Izquierdo A."/>
            <person name="Rokas A."/>
        </authorList>
    </citation>
    <scope>NUCLEOTIDE SEQUENCE</scope>
    <source>
        <strain evidence="2">CNM-CM5623</strain>
    </source>
</reference>
<dbReference type="InterPro" id="IPR029063">
    <property type="entry name" value="SAM-dependent_MTases_sf"/>
</dbReference>
<dbReference type="OrthoDB" id="540004at2759"/>
<dbReference type="SUPFAM" id="SSF53335">
    <property type="entry name" value="S-adenosyl-L-methionine-dependent methyltransferases"/>
    <property type="match status" value="1"/>
</dbReference>
<proteinExistence type="predicted"/>
<feature type="chain" id="PRO_5034183828" description="S-adenosyl-L-methionine-dependent methyltransferase" evidence="1">
    <location>
        <begin position="19"/>
        <end position="295"/>
    </location>
</feature>
<dbReference type="Pfam" id="PF13489">
    <property type="entry name" value="Methyltransf_23"/>
    <property type="match status" value="1"/>
</dbReference>
<evidence type="ECO:0000256" key="1">
    <source>
        <dbReference type="SAM" id="SignalP"/>
    </source>
</evidence>
<keyword evidence="1" id="KW-0732">Signal</keyword>
<accession>A0A8H6UZP4</accession>
<organism evidence="2 3">
    <name type="scientific">Aspergillus felis</name>
    <dbReference type="NCBI Taxonomy" id="1287682"/>
    <lineage>
        <taxon>Eukaryota</taxon>
        <taxon>Fungi</taxon>
        <taxon>Dikarya</taxon>
        <taxon>Ascomycota</taxon>
        <taxon>Pezizomycotina</taxon>
        <taxon>Eurotiomycetes</taxon>
        <taxon>Eurotiomycetidae</taxon>
        <taxon>Eurotiales</taxon>
        <taxon>Aspergillaceae</taxon>
        <taxon>Aspergillus</taxon>
        <taxon>Aspergillus subgen. Fumigati</taxon>
    </lineage>
</organism>
<evidence type="ECO:0000313" key="3">
    <source>
        <dbReference type="Proteomes" id="UP000654922"/>
    </source>
</evidence>
<evidence type="ECO:0008006" key="4">
    <source>
        <dbReference type="Google" id="ProtNLM"/>
    </source>
</evidence>
<dbReference type="AlphaFoldDB" id="A0A8H6UZP4"/>
<dbReference type="Gene3D" id="3.40.50.150">
    <property type="entry name" value="Vaccinia Virus protein VP39"/>
    <property type="match status" value="1"/>
</dbReference>
<dbReference type="InterPro" id="IPR052356">
    <property type="entry name" value="Thiol_S-MT"/>
</dbReference>
<feature type="signal peptide" evidence="1">
    <location>
        <begin position="1"/>
        <end position="18"/>
    </location>
</feature>
<evidence type="ECO:0000313" key="2">
    <source>
        <dbReference type="EMBL" id="KAF7173188.1"/>
    </source>
</evidence>
<sequence length="295" mass="32738">MVMTGIVFGVFTFLEVLATERSLAFNFKHWHAQQFTRLWKTFGPLGSNILRPTISPLAAVADGVVLDIGPGDSQYLAHYQSENIIKLYLVEPCVGLHKRLRENVKKAGLEDVTTIIDCGIQNVNILYDHGITPASVDTIATFSVLCSVPDPEETCRFLYSLLKPGGQWVVVEHVIADLKFPLARWIQGMFEVVWPTLMGGCNINRDSGSYVREAGPWTTVELGRGQNEFGWEMLGHVVGRVFQAGSMVAAGRVRVRTFDPDSRVGSGCSTQTHESGPHKVRLGHDPMTQWIKVRT</sequence>
<gene>
    <name evidence="2" type="ORF">CNMCM5623_005393</name>
</gene>
<name>A0A8H6UZP4_9EURO</name>
<dbReference type="PANTHER" id="PTHR45036">
    <property type="entry name" value="METHYLTRANSFERASE LIKE 7B"/>
    <property type="match status" value="1"/>
</dbReference>